<organism evidence="1 2">
    <name type="scientific">Entamoeba histolytica</name>
    <dbReference type="NCBI Taxonomy" id="5759"/>
    <lineage>
        <taxon>Eukaryota</taxon>
        <taxon>Amoebozoa</taxon>
        <taxon>Evosea</taxon>
        <taxon>Archamoebae</taxon>
        <taxon>Mastigamoebida</taxon>
        <taxon>Entamoebidae</taxon>
        <taxon>Entamoeba</taxon>
    </lineage>
</organism>
<dbReference type="VEuPathDB" id="AmoebaDB:EHI5A_021190"/>
<accession>A0A175JFB3</accession>
<sequence length="253" mass="29678">MCHSSLMSLIETTPVKQEQELECTCLLCKMKLVILQNRYVPWISLARIFYLSLMTLYPSKIYFSVKTDVPDFIQSHWSILSQLSQFGTGSRWRKSMLDAINHSRFFQSGKCEYHVSGYWRLKDTSMPFIENWVGDETIITDSSKSEVTNTNSSESSVTSNENVITQFIQSNSFIQNNEIIRNYYLQNIENAQYNIQYLLSIYNQVDVTFQHQIQIEIQMNEKNIEYYSQGIYRITDVNEQNYSSACFMTKTVF</sequence>
<protein>
    <submittedName>
        <fullName evidence="1">Uncharacterized protein</fullName>
    </submittedName>
</protein>
<proteinExistence type="predicted"/>
<dbReference type="Proteomes" id="UP000078387">
    <property type="component" value="Unassembled WGS sequence"/>
</dbReference>
<dbReference type="EMBL" id="BDEQ01000001">
    <property type="protein sequence ID" value="GAT92164.1"/>
    <property type="molecule type" value="Genomic_DNA"/>
</dbReference>
<evidence type="ECO:0000313" key="1">
    <source>
        <dbReference type="EMBL" id="GAT92164.1"/>
    </source>
</evidence>
<dbReference type="Gene3D" id="3.90.980.20">
    <property type="match status" value="1"/>
</dbReference>
<dbReference type="VEuPathDB" id="AmoebaDB:KM1_044170"/>
<name>A0A175JFB3_ENTHI</name>
<dbReference type="AlphaFoldDB" id="A0A175JFB3"/>
<comment type="caution">
    <text evidence="1">The sequence shown here is derived from an EMBL/GenBank/DDBJ whole genome shotgun (WGS) entry which is preliminary data.</text>
</comment>
<reference evidence="1 2" key="1">
    <citation type="submission" date="2016-05" db="EMBL/GenBank/DDBJ databases">
        <title>First whole genome sequencing of Entamoeba histolytica HM1:IMSS-clone-6.</title>
        <authorList>
            <person name="Mukherjee Avik.K."/>
            <person name="Izumyama S."/>
            <person name="Nakada-Tsukui K."/>
            <person name="Nozaki T."/>
        </authorList>
    </citation>
    <scope>NUCLEOTIDE SEQUENCE [LARGE SCALE GENOMIC DNA]</scope>
    <source>
        <strain evidence="1 2">HM1:IMSS clone 6</strain>
    </source>
</reference>
<dbReference type="eggNOG" id="ENOG502SVSC">
    <property type="taxonomic scope" value="Eukaryota"/>
</dbReference>
<gene>
    <name evidence="1" type="ORF">CL6EHI_110370</name>
</gene>
<dbReference type="VEuPathDB" id="AmoebaDB:EHI8A_019420"/>
<dbReference type="VEuPathDB" id="AmoebaDB:EHI7A_022220"/>
<evidence type="ECO:0000313" key="2">
    <source>
        <dbReference type="Proteomes" id="UP000078387"/>
    </source>
</evidence>
<dbReference type="VEuPathDB" id="AmoebaDB:EHI_110370"/>